<dbReference type="Gene3D" id="1.20.1260.10">
    <property type="match status" value="1"/>
</dbReference>
<reference evidence="2" key="1">
    <citation type="submission" date="2016-11" db="EMBL/GenBank/DDBJ databases">
        <authorList>
            <person name="Varghese N."/>
            <person name="Submissions S."/>
        </authorList>
    </citation>
    <scope>NUCLEOTIDE SEQUENCE [LARGE SCALE GENOMIC DNA]</scope>
    <source>
        <strain evidence="2">USBA-503</strain>
    </source>
</reference>
<organism evidence="1 2">
    <name type="scientific">Alicyclobacillus tolerans</name>
    <dbReference type="NCBI Taxonomy" id="90970"/>
    <lineage>
        <taxon>Bacteria</taxon>
        <taxon>Bacillati</taxon>
        <taxon>Bacillota</taxon>
        <taxon>Bacilli</taxon>
        <taxon>Bacillales</taxon>
        <taxon>Alicyclobacillaceae</taxon>
        <taxon>Alicyclobacillus</taxon>
    </lineage>
</organism>
<dbReference type="GO" id="GO:0005829">
    <property type="term" value="C:cytosol"/>
    <property type="evidence" value="ECO:0007669"/>
    <property type="project" value="TreeGrafter"/>
</dbReference>
<dbReference type="SUPFAM" id="SSF47240">
    <property type="entry name" value="Ferritin-like"/>
    <property type="match status" value="1"/>
</dbReference>
<name>A0A1M6KTY8_9BACL</name>
<dbReference type="PANTHER" id="PTHR30458">
    <property type="entry name" value="PHENYLACETIC ACID DEGRADATION PROTEIN PAA"/>
    <property type="match status" value="1"/>
</dbReference>
<dbReference type="InterPro" id="IPR052703">
    <property type="entry name" value="Aromatic_CoA_ox/epox"/>
</dbReference>
<dbReference type="GO" id="GO:0097266">
    <property type="term" value="F:phenylacetyl-CoA 1,2-epoxidase activity"/>
    <property type="evidence" value="ECO:0007669"/>
    <property type="project" value="InterPro"/>
</dbReference>
<keyword evidence="2" id="KW-1185">Reference proteome</keyword>
<dbReference type="RefSeq" id="WP_072872779.1">
    <property type="nucleotide sequence ID" value="NZ_FRAF01000002.1"/>
</dbReference>
<proteinExistence type="predicted"/>
<dbReference type="InterPro" id="IPR009078">
    <property type="entry name" value="Ferritin-like_SF"/>
</dbReference>
<dbReference type="EMBL" id="FRAF01000002">
    <property type="protein sequence ID" value="SHJ62324.1"/>
    <property type="molecule type" value="Genomic_DNA"/>
</dbReference>
<gene>
    <name evidence="1" type="ORF">SAMN05443507_10210</name>
</gene>
<dbReference type="Proteomes" id="UP000184016">
    <property type="component" value="Unassembled WGS sequence"/>
</dbReference>
<accession>A0A1M6KTY8</accession>
<dbReference type="InterPro" id="IPR011881">
    <property type="entry name" value="PaaA"/>
</dbReference>
<dbReference type="InterPro" id="IPR007814">
    <property type="entry name" value="PaaA_PaaC"/>
</dbReference>
<dbReference type="AlphaFoldDB" id="A0A1M6KTY8"/>
<dbReference type="InterPro" id="IPR012347">
    <property type="entry name" value="Ferritin-like"/>
</dbReference>
<dbReference type="GO" id="GO:0010124">
    <property type="term" value="P:phenylacetate catabolic process"/>
    <property type="evidence" value="ECO:0007669"/>
    <property type="project" value="InterPro"/>
</dbReference>
<sequence>MSTSLDRAQSVADDAQKIEHFLARIDAGEKIESTDWLPLEYRLLLLRLIHMHGISEIMGAYPEKEWVPKAPTLARKLSLLAKVQDEMGHGQLLLRVAEDLAAPIGGTRESLMTDVFTGKVKFHNVFHMEAPTWADAGVIGWLVDGAAIITQTALLDGSYAPYTRVLRRICAEESFHMQHGESIILTLAEGTKEQRNMLQEALNRWWPSLLFFFGPTEVSDPVRKMIRYKIRERTNEELRQKFLSRYVPRIRAIGLTIPDHQLAYDEKKGEWTYTAPDWEYFGRMVRENNGPKSAERVALRRQAHEEQAWARVIG</sequence>
<dbReference type="STRING" id="1830138.SAMN05443507_10210"/>
<evidence type="ECO:0000313" key="2">
    <source>
        <dbReference type="Proteomes" id="UP000184016"/>
    </source>
</evidence>
<evidence type="ECO:0000313" key="1">
    <source>
        <dbReference type="EMBL" id="SHJ62324.1"/>
    </source>
</evidence>
<protein>
    <submittedName>
        <fullName evidence="1">Ring-1,2-phenylacetyl-CoA epoxidase subunit PaaA</fullName>
    </submittedName>
</protein>
<dbReference type="PANTHER" id="PTHR30458:SF2">
    <property type="entry name" value="1,2-PHENYLACETYL-COA EPOXIDASE, SUBUNIT A"/>
    <property type="match status" value="1"/>
</dbReference>
<dbReference type="NCBIfam" id="TIGR02156">
    <property type="entry name" value="PA_CoA_Oxy1"/>
    <property type="match status" value="1"/>
</dbReference>
<dbReference type="OrthoDB" id="5292502at2"/>
<dbReference type="Pfam" id="PF05138">
    <property type="entry name" value="PaaA_PaaC"/>
    <property type="match status" value="1"/>
</dbReference>